<dbReference type="Proteomes" id="UP000532746">
    <property type="component" value="Unassembled WGS sequence"/>
</dbReference>
<feature type="region of interest" description="Disordered" evidence="1">
    <location>
        <begin position="17"/>
        <end position="48"/>
    </location>
</feature>
<evidence type="ECO:0000256" key="1">
    <source>
        <dbReference type="SAM" id="MobiDB-lite"/>
    </source>
</evidence>
<accession>A0A7W9T482</accession>
<protein>
    <submittedName>
        <fullName evidence="2">Uncharacterized protein</fullName>
    </submittedName>
</protein>
<proteinExistence type="predicted"/>
<name>A0A7W9T482_9BACT</name>
<organism evidence="2 3">
    <name type="scientific">Hymenobacter luteus</name>
    <dbReference type="NCBI Taxonomy" id="1411122"/>
    <lineage>
        <taxon>Bacteria</taxon>
        <taxon>Pseudomonadati</taxon>
        <taxon>Bacteroidota</taxon>
        <taxon>Cytophagia</taxon>
        <taxon>Cytophagales</taxon>
        <taxon>Hymenobacteraceae</taxon>
        <taxon>Hymenobacter</taxon>
    </lineage>
</organism>
<comment type="caution">
    <text evidence="2">The sequence shown here is derived from an EMBL/GenBank/DDBJ whole genome shotgun (WGS) entry which is preliminary data.</text>
</comment>
<evidence type="ECO:0000313" key="2">
    <source>
        <dbReference type="EMBL" id="MBB6060479.1"/>
    </source>
</evidence>
<keyword evidence="3" id="KW-1185">Reference proteome</keyword>
<dbReference type="AlphaFoldDB" id="A0A7W9T482"/>
<evidence type="ECO:0000313" key="3">
    <source>
        <dbReference type="Proteomes" id="UP000532746"/>
    </source>
</evidence>
<dbReference type="EMBL" id="JACHGG010000005">
    <property type="protein sequence ID" value="MBB6060479.1"/>
    <property type="molecule type" value="Genomic_DNA"/>
</dbReference>
<sequence length="176" mass="19412">MPPWACWPALLPSPLRLPPLTRTRPARKPSGTTAKPKLSGPAGKRPTATTTTATAATMATAAKPSLPLPWPESPGIVPGLLWYMQCRTRSIGNAENSRWCPEARLLRAGKSVSQSGQFLESRHNRSFLGSIRVRTHTFSFLFRPRQFVLLLRSTASNDQTPQVYQCQPLCLLRHGA</sequence>
<gene>
    <name evidence="2" type="ORF">HNQ93_003353</name>
</gene>
<reference evidence="2 3" key="1">
    <citation type="submission" date="2020-08" db="EMBL/GenBank/DDBJ databases">
        <title>Genomic Encyclopedia of Type Strains, Phase IV (KMG-IV): sequencing the most valuable type-strain genomes for metagenomic binning, comparative biology and taxonomic classification.</title>
        <authorList>
            <person name="Goeker M."/>
        </authorList>
    </citation>
    <scope>NUCLEOTIDE SEQUENCE [LARGE SCALE GENOMIC DNA]</scope>
    <source>
        <strain evidence="2 3">DSM 26718</strain>
    </source>
</reference>